<comment type="subcellular location">
    <subcellularLocation>
        <location evidence="1">Membrane</location>
        <topology evidence="1">Lipid-anchor</topology>
    </subcellularLocation>
</comment>
<keyword evidence="7" id="KW-0449">Lipoprotein</keyword>
<dbReference type="InterPro" id="IPR005225">
    <property type="entry name" value="Small_GTP-bd"/>
</dbReference>
<evidence type="ECO:0000313" key="12">
    <source>
        <dbReference type="RefSeq" id="XP_022450230.1"/>
    </source>
</evidence>
<accession>A0A2Y9PXL2</accession>
<sequence length="305" mass="32904">MSRKKTPKSKGGSAPATSALPATHGSQPVRPGTARPGPEAPPNRPPQPGRSSLGGGGDFYDVAFKVMLVGDSGVGKTCLLVRFKDGAFLAGTFISTVGIDFRIWDTAGQERFRSVTHAYYRDAHALLLLYDVTNKASFDSIQAWLTEIQEYAQHDVVLMLLGNKVDSAQERVVKREDGEKLAKVSCGWVGSQNAPGAAGPELSPPGCQRLFAGVRAAIHGDQRQDGPQCGLGFHGHSKVSPGSYREDPQTQRLNPLVGGTGHPIPWSSLPHRELKQRCMKAPSEPRFQLHDYIKREGRGASCCKP</sequence>
<evidence type="ECO:0000256" key="4">
    <source>
        <dbReference type="ARBA" id="ARBA00022741"/>
    </source>
</evidence>
<keyword evidence="4" id="KW-0547">Nucleotide-binding</keyword>
<feature type="compositionally biased region" description="Pro residues" evidence="10">
    <location>
        <begin position="38"/>
        <end position="48"/>
    </location>
</feature>
<dbReference type="GO" id="GO:0003925">
    <property type="term" value="F:G protein activity"/>
    <property type="evidence" value="ECO:0007669"/>
    <property type="project" value="UniProtKB-EC"/>
</dbReference>
<dbReference type="PROSITE" id="PS51421">
    <property type="entry name" value="RAS"/>
    <property type="match status" value="1"/>
</dbReference>
<feature type="region of interest" description="Disordered" evidence="10">
    <location>
        <begin position="1"/>
        <end position="52"/>
    </location>
</feature>
<dbReference type="PRINTS" id="PR00449">
    <property type="entry name" value="RASTRNSFRMNG"/>
</dbReference>
<keyword evidence="5" id="KW-0378">Hydrolase</keyword>
<gene>
    <name evidence="12" type="primary">RAB26</name>
</gene>
<dbReference type="AlphaFoldDB" id="A0A2Y9PXL2"/>
<evidence type="ECO:0000256" key="6">
    <source>
        <dbReference type="ARBA" id="ARBA00023134"/>
    </source>
</evidence>
<dbReference type="InterPro" id="IPR001806">
    <property type="entry name" value="Small_GTPase"/>
</dbReference>
<dbReference type="Proteomes" id="UP000248483">
    <property type="component" value="Unplaced"/>
</dbReference>
<evidence type="ECO:0000256" key="9">
    <source>
        <dbReference type="ARBA" id="ARBA00047660"/>
    </source>
</evidence>
<dbReference type="FunFam" id="3.40.50.300:FF:001447">
    <property type="entry name" value="Ras-related protein Rab-1B"/>
    <property type="match status" value="1"/>
</dbReference>
<comment type="catalytic activity">
    <reaction evidence="9">
        <text>GTP + H2O = GDP + phosphate + H(+)</text>
        <dbReference type="Rhea" id="RHEA:19669"/>
        <dbReference type="ChEBI" id="CHEBI:15377"/>
        <dbReference type="ChEBI" id="CHEBI:15378"/>
        <dbReference type="ChEBI" id="CHEBI:37565"/>
        <dbReference type="ChEBI" id="CHEBI:43474"/>
        <dbReference type="ChEBI" id="CHEBI:58189"/>
        <dbReference type="EC" id="3.6.5.2"/>
    </reaction>
    <physiologicalReaction direction="left-to-right" evidence="9">
        <dbReference type="Rhea" id="RHEA:19670"/>
    </physiologicalReaction>
</comment>
<keyword evidence="6" id="KW-0342">GTP-binding</keyword>
<dbReference type="GeneID" id="111185178"/>
<dbReference type="GO" id="GO:0005525">
    <property type="term" value="F:GTP binding"/>
    <property type="evidence" value="ECO:0007669"/>
    <property type="project" value="UniProtKB-KW"/>
</dbReference>
<dbReference type="GO" id="GO:0016020">
    <property type="term" value="C:membrane"/>
    <property type="evidence" value="ECO:0007669"/>
    <property type="project" value="UniProtKB-SubCell"/>
</dbReference>
<evidence type="ECO:0000256" key="1">
    <source>
        <dbReference type="ARBA" id="ARBA00004635"/>
    </source>
</evidence>
<dbReference type="SMART" id="SM00176">
    <property type="entry name" value="RAN"/>
    <property type="match status" value="1"/>
</dbReference>
<dbReference type="InterPro" id="IPR050305">
    <property type="entry name" value="Small_GTPase_Rab"/>
</dbReference>
<dbReference type="Gene3D" id="3.40.50.300">
    <property type="entry name" value="P-loop containing nucleotide triphosphate hydrolases"/>
    <property type="match status" value="1"/>
</dbReference>
<organism evidence="11 12">
    <name type="scientific">Delphinapterus leucas</name>
    <name type="common">Beluga whale</name>
    <dbReference type="NCBI Taxonomy" id="9749"/>
    <lineage>
        <taxon>Eukaryota</taxon>
        <taxon>Metazoa</taxon>
        <taxon>Chordata</taxon>
        <taxon>Craniata</taxon>
        <taxon>Vertebrata</taxon>
        <taxon>Euteleostomi</taxon>
        <taxon>Mammalia</taxon>
        <taxon>Eutheria</taxon>
        <taxon>Laurasiatheria</taxon>
        <taxon>Artiodactyla</taxon>
        <taxon>Whippomorpha</taxon>
        <taxon>Cetacea</taxon>
        <taxon>Odontoceti</taxon>
        <taxon>Monodontidae</taxon>
        <taxon>Delphinapterus</taxon>
    </lineage>
</organism>
<reference evidence="12" key="1">
    <citation type="submission" date="2025-08" db="UniProtKB">
        <authorList>
            <consortium name="RefSeq"/>
        </authorList>
    </citation>
    <scope>IDENTIFICATION</scope>
    <source>
        <tissue evidence="12">Blood</tissue>
    </source>
</reference>
<dbReference type="CTD" id="25837"/>
<dbReference type="SUPFAM" id="SSF52540">
    <property type="entry name" value="P-loop containing nucleoside triphosphate hydrolases"/>
    <property type="match status" value="1"/>
</dbReference>
<dbReference type="NCBIfam" id="TIGR00231">
    <property type="entry name" value="small_GTP"/>
    <property type="match status" value="1"/>
</dbReference>
<proteinExistence type="inferred from homology"/>
<dbReference type="SMART" id="SM00174">
    <property type="entry name" value="RHO"/>
    <property type="match status" value="1"/>
</dbReference>
<evidence type="ECO:0000256" key="10">
    <source>
        <dbReference type="SAM" id="MobiDB-lite"/>
    </source>
</evidence>
<comment type="similarity">
    <text evidence="2">Belongs to the small GTPase superfamily. Rab family.</text>
</comment>
<dbReference type="EC" id="3.6.5.2" evidence="3"/>
<dbReference type="InterPro" id="IPR027417">
    <property type="entry name" value="P-loop_NTPase"/>
</dbReference>
<dbReference type="RefSeq" id="XP_022450230.1">
    <property type="nucleotide sequence ID" value="XM_022594522.1"/>
</dbReference>
<dbReference type="PANTHER" id="PTHR47980">
    <property type="entry name" value="LD44762P"/>
    <property type="match status" value="1"/>
</dbReference>
<dbReference type="Pfam" id="PF00071">
    <property type="entry name" value="Ras"/>
    <property type="match status" value="1"/>
</dbReference>
<evidence type="ECO:0000313" key="11">
    <source>
        <dbReference type="Proteomes" id="UP000248483"/>
    </source>
</evidence>
<evidence type="ECO:0000256" key="2">
    <source>
        <dbReference type="ARBA" id="ARBA00006270"/>
    </source>
</evidence>
<evidence type="ECO:0000256" key="5">
    <source>
        <dbReference type="ARBA" id="ARBA00022801"/>
    </source>
</evidence>
<protein>
    <recommendedName>
        <fullName evidence="3">small monomeric GTPase</fullName>
        <ecNumber evidence="3">3.6.5.2</ecNumber>
    </recommendedName>
</protein>
<keyword evidence="11" id="KW-1185">Reference proteome</keyword>
<evidence type="ECO:0000256" key="3">
    <source>
        <dbReference type="ARBA" id="ARBA00011984"/>
    </source>
</evidence>
<dbReference type="SMART" id="SM00175">
    <property type="entry name" value="RAB"/>
    <property type="match status" value="1"/>
</dbReference>
<name>A0A2Y9PXL2_DELLE</name>
<dbReference type="SMART" id="SM00173">
    <property type="entry name" value="RAS"/>
    <property type="match status" value="1"/>
</dbReference>
<dbReference type="PROSITE" id="PS51419">
    <property type="entry name" value="RAB"/>
    <property type="match status" value="1"/>
</dbReference>
<keyword evidence="8" id="KW-0636">Prenylation</keyword>
<evidence type="ECO:0000256" key="8">
    <source>
        <dbReference type="ARBA" id="ARBA00023289"/>
    </source>
</evidence>
<evidence type="ECO:0000256" key="7">
    <source>
        <dbReference type="ARBA" id="ARBA00023288"/>
    </source>
</evidence>